<reference evidence="1" key="1">
    <citation type="submission" date="2022-07" db="EMBL/GenBank/DDBJ databases">
        <title>Genome Sequence of Lecanicillium saksenae.</title>
        <authorList>
            <person name="Buettner E."/>
        </authorList>
    </citation>
    <scope>NUCLEOTIDE SEQUENCE</scope>
    <source>
        <strain evidence="1">VT-O1</strain>
    </source>
</reference>
<proteinExistence type="predicted"/>
<evidence type="ECO:0000313" key="2">
    <source>
        <dbReference type="Proteomes" id="UP001148737"/>
    </source>
</evidence>
<dbReference type="EMBL" id="JANAKD010000843">
    <property type="protein sequence ID" value="KAJ3487426.1"/>
    <property type="molecule type" value="Genomic_DNA"/>
</dbReference>
<dbReference type="Proteomes" id="UP001148737">
    <property type="component" value="Unassembled WGS sequence"/>
</dbReference>
<sequence>MDYVNDFSWNEFDLSTPRFPGSDSQRSDREASPPDAGSCSEPESVHSNAAERLPLLRLCDVETDREYNRENPTCIHYDLKLKVSLRGAGKKRSSQVDLLNTSDVILAPSALWDIELKDL</sequence>
<keyword evidence="2" id="KW-1185">Reference proteome</keyword>
<gene>
    <name evidence="1" type="ORF">NLG97_g6416</name>
</gene>
<accession>A0ACC1QRB5</accession>
<protein>
    <submittedName>
        <fullName evidence="1">Uncharacterized protein</fullName>
    </submittedName>
</protein>
<evidence type="ECO:0000313" key="1">
    <source>
        <dbReference type="EMBL" id="KAJ3487426.1"/>
    </source>
</evidence>
<organism evidence="1 2">
    <name type="scientific">Lecanicillium saksenae</name>
    <dbReference type="NCBI Taxonomy" id="468837"/>
    <lineage>
        <taxon>Eukaryota</taxon>
        <taxon>Fungi</taxon>
        <taxon>Dikarya</taxon>
        <taxon>Ascomycota</taxon>
        <taxon>Pezizomycotina</taxon>
        <taxon>Sordariomycetes</taxon>
        <taxon>Hypocreomycetidae</taxon>
        <taxon>Hypocreales</taxon>
        <taxon>Cordycipitaceae</taxon>
        <taxon>Lecanicillium</taxon>
    </lineage>
</organism>
<name>A0ACC1QRB5_9HYPO</name>
<comment type="caution">
    <text evidence="1">The sequence shown here is derived from an EMBL/GenBank/DDBJ whole genome shotgun (WGS) entry which is preliminary data.</text>
</comment>